<keyword evidence="5" id="KW-0472">Membrane</keyword>
<evidence type="ECO:0000256" key="4">
    <source>
        <dbReference type="SAM" id="MobiDB-lite"/>
    </source>
</evidence>
<dbReference type="VEuPathDB" id="FungiDB:LEMA_P078160.1"/>
<dbReference type="AlphaFoldDB" id="E5A4M9"/>
<gene>
    <name evidence="6" type="ORF">LEMA_P078160.1</name>
</gene>
<accession>E5A4M9</accession>
<dbReference type="Proteomes" id="UP000002668">
    <property type="component" value="Genome"/>
</dbReference>
<dbReference type="HOGENOM" id="CLU_042941_4_0_1"/>
<evidence type="ECO:0000256" key="1">
    <source>
        <dbReference type="ARBA" id="ARBA00004685"/>
    </source>
</evidence>
<dbReference type="GeneID" id="13282066"/>
<dbReference type="PANTHER" id="PTHR33365">
    <property type="entry name" value="YALI0B05434P"/>
    <property type="match status" value="1"/>
</dbReference>
<organism evidence="7">
    <name type="scientific">Leptosphaeria maculans (strain JN3 / isolate v23.1.3 / race Av1-4-5-6-7-8)</name>
    <name type="common">Blackleg fungus</name>
    <name type="synonym">Phoma lingam</name>
    <dbReference type="NCBI Taxonomy" id="985895"/>
    <lineage>
        <taxon>Eukaryota</taxon>
        <taxon>Fungi</taxon>
        <taxon>Dikarya</taxon>
        <taxon>Ascomycota</taxon>
        <taxon>Pezizomycotina</taxon>
        <taxon>Dothideomycetes</taxon>
        <taxon>Pleosporomycetidae</taxon>
        <taxon>Pleosporales</taxon>
        <taxon>Pleosporineae</taxon>
        <taxon>Leptosphaeriaceae</taxon>
        <taxon>Plenodomus</taxon>
        <taxon>Plenodomus lingam/Leptosphaeria maculans species complex</taxon>
    </lineage>
</organism>
<name>E5A4M9_LEPMJ</name>
<protein>
    <recommendedName>
        <fullName evidence="8">Oxidase ustYa</fullName>
    </recommendedName>
</protein>
<sequence length="262" mass="30120">MSTFNYIKVSGESSGDASIADPDSHREPSRPTTYSRICKILRFSRWLFTLVLLVAILLCQLLILNRQPDQLQLGGELNSLITNFSKQQKMFREDRRFTSDHKTPASVNATKQNWLNLFPRGNGFLNIPNYADYNLPPPMHFHATPGQQIYAIALFHELHCLMSISGFMDKLVLQMRRKDFTLFDEEIEHNDHCFNYLRNAIMCFGDTTLEGQSQDPLFQDVAGTDGTGALHICRNYDEIFAWAGKHKLHYEDDEQGLGDHHH</sequence>
<dbReference type="Pfam" id="PF11807">
    <property type="entry name" value="UstYa"/>
    <property type="match status" value="1"/>
</dbReference>
<keyword evidence="5" id="KW-0812">Transmembrane</keyword>
<reference evidence="7" key="1">
    <citation type="journal article" date="2011" name="Nat. Commun.">
        <title>Effector diversification within compartments of the Leptosphaeria maculans genome affected by Repeat-Induced Point mutations.</title>
        <authorList>
            <person name="Rouxel T."/>
            <person name="Grandaubert J."/>
            <person name="Hane J.K."/>
            <person name="Hoede C."/>
            <person name="van de Wouw A.P."/>
            <person name="Couloux A."/>
            <person name="Dominguez V."/>
            <person name="Anthouard V."/>
            <person name="Bally P."/>
            <person name="Bourras S."/>
            <person name="Cozijnsen A.J."/>
            <person name="Ciuffetti L.M."/>
            <person name="Degrave A."/>
            <person name="Dilmaghani A."/>
            <person name="Duret L."/>
            <person name="Fudal I."/>
            <person name="Goodwin S.B."/>
            <person name="Gout L."/>
            <person name="Glaser N."/>
            <person name="Linglin J."/>
            <person name="Kema G.H.J."/>
            <person name="Lapalu N."/>
            <person name="Lawrence C.B."/>
            <person name="May K."/>
            <person name="Meyer M."/>
            <person name="Ollivier B."/>
            <person name="Poulain J."/>
            <person name="Schoch C.L."/>
            <person name="Simon A."/>
            <person name="Spatafora J.W."/>
            <person name="Stachowiak A."/>
            <person name="Turgeon B.G."/>
            <person name="Tyler B.M."/>
            <person name="Vincent D."/>
            <person name="Weissenbach J."/>
            <person name="Amselem J."/>
            <person name="Quesneville H."/>
            <person name="Oliver R.P."/>
            <person name="Wincker P."/>
            <person name="Balesdent M.-H."/>
            <person name="Howlett B.J."/>
        </authorList>
    </citation>
    <scope>NUCLEOTIDE SEQUENCE [LARGE SCALE GENOMIC DNA]</scope>
    <source>
        <strain evidence="7">JN3 / isolate v23.1.3 / race Av1-4-5-6-7-8</strain>
    </source>
</reference>
<dbReference type="PANTHER" id="PTHR33365:SF11">
    <property type="entry name" value="TAT PATHWAY SIGNAL SEQUENCE"/>
    <property type="match status" value="1"/>
</dbReference>
<evidence type="ECO:0008006" key="8">
    <source>
        <dbReference type="Google" id="ProtNLM"/>
    </source>
</evidence>
<feature type="region of interest" description="Disordered" evidence="4">
    <location>
        <begin position="9"/>
        <end position="31"/>
    </location>
</feature>
<evidence type="ECO:0000256" key="3">
    <source>
        <dbReference type="ARBA" id="ARBA00035112"/>
    </source>
</evidence>
<dbReference type="RefSeq" id="XP_003842056.1">
    <property type="nucleotide sequence ID" value="XM_003842008.1"/>
</dbReference>
<keyword evidence="5" id="KW-1133">Transmembrane helix</keyword>
<comment type="similarity">
    <text evidence="3">Belongs to the ustYa family.</text>
</comment>
<dbReference type="GO" id="GO:0016491">
    <property type="term" value="F:oxidoreductase activity"/>
    <property type="evidence" value="ECO:0007669"/>
    <property type="project" value="UniProtKB-KW"/>
</dbReference>
<evidence type="ECO:0000256" key="2">
    <source>
        <dbReference type="ARBA" id="ARBA00023002"/>
    </source>
</evidence>
<comment type="pathway">
    <text evidence="1">Mycotoxin biosynthesis.</text>
</comment>
<dbReference type="GO" id="GO:0043386">
    <property type="term" value="P:mycotoxin biosynthetic process"/>
    <property type="evidence" value="ECO:0007669"/>
    <property type="project" value="InterPro"/>
</dbReference>
<evidence type="ECO:0000256" key="5">
    <source>
        <dbReference type="SAM" id="Phobius"/>
    </source>
</evidence>
<evidence type="ECO:0000313" key="6">
    <source>
        <dbReference type="EMBL" id="CBX98577.1"/>
    </source>
</evidence>
<dbReference type="InParanoid" id="E5A4M9"/>
<dbReference type="InterPro" id="IPR021765">
    <property type="entry name" value="UstYa-like"/>
</dbReference>
<keyword evidence="7" id="KW-1185">Reference proteome</keyword>
<dbReference type="STRING" id="985895.E5A4M9"/>
<evidence type="ECO:0000313" key="7">
    <source>
        <dbReference type="Proteomes" id="UP000002668"/>
    </source>
</evidence>
<dbReference type="EMBL" id="FP929134">
    <property type="protein sequence ID" value="CBX98577.1"/>
    <property type="molecule type" value="Genomic_DNA"/>
</dbReference>
<keyword evidence="2" id="KW-0560">Oxidoreductase</keyword>
<dbReference type="eggNOG" id="ENOG502SRM8">
    <property type="taxonomic scope" value="Eukaryota"/>
</dbReference>
<feature type="transmembrane region" description="Helical" evidence="5">
    <location>
        <begin position="46"/>
        <end position="64"/>
    </location>
</feature>
<proteinExistence type="inferred from homology"/>
<dbReference type="OMA" id="AIMCFGD"/>
<dbReference type="OrthoDB" id="3687641at2759"/>